<dbReference type="Gene3D" id="3.30.310.50">
    <property type="entry name" value="Alpha-D-phosphohexomutase, C-terminal domain"/>
    <property type="match status" value="1"/>
</dbReference>
<dbReference type="STRING" id="1306947.J120_03355"/>
<accession>A0A0D2I2C5</accession>
<evidence type="ECO:0000256" key="3">
    <source>
        <dbReference type="ARBA" id="ARBA00022553"/>
    </source>
</evidence>
<organism evidence="11 12">
    <name type="scientific">candidate division TM6 bacterium JCVI TM6SC1</name>
    <dbReference type="NCBI Taxonomy" id="1306947"/>
    <lineage>
        <taxon>Bacteria</taxon>
        <taxon>Candidatus Babelota</taxon>
        <taxon>Vermiphilus</taxon>
    </lineage>
</organism>
<evidence type="ECO:0000256" key="1">
    <source>
        <dbReference type="ARBA" id="ARBA00001946"/>
    </source>
</evidence>
<keyword evidence="3" id="KW-0597">Phosphoprotein</keyword>
<name>A0A0D2I2C5_9BACT</name>
<feature type="domain" description="Alpha-D-phosphohexomutase alpha/beta/alpha" evidence="10">
    <location>
        <begin position="259"/>
        <end position="365"/>
    </location>
</feature>
<dbReference type="EMBL" id="ARQD01000002">
    <property type="protein sequence ID" value="KIX85315.1"/>
    <property type="molecule type" value="Genomic_DNA"/>
</dbReference>
<dbReference type="eggNOG" id="COG1109">
    <property type="taxonomic scope" value="Bacteria"/>
</dbReference>
<keyword evidence="5" id="KW-0460">Magnesium</keyword>
<gene>
    <name evidence="11" type="ORF">J120_03355</name>
</gene>
<evidence type="ECO:0000313" key="11">
    <source>
        <dbReference type="EMBL" id="KIX85315.1"/>
    </source>
</evidence>
<dbReference type="PRINTS" id="PR00509">
    <property type="entry name" value="PGMPMM"/>
</dbReference>
<dbReference type="PANTHER" id="PTHR43771:SF2">
    <property type="entry name" value="PHOSPHOMANNOMUTASE_PHOSPHOGLUCOMUTASE"/>
    <property type="match status" value="1"/>
</dbReference>
<dbReference type="Pfam" id="PF00408">
    <property type="entry name" value="PGM_PMM_IV"/>
    <property type="match status" value="1"/>
</dbReference>
<dbReference type="GO" id="GO:0046872">
    <property type="term" value="F:metal ion binding"/>
    <property type="evidence" value="ECO:0007669"/>
    <property type="project" value="UniProtKB-KW"/>
</dbReference>
<evidence type="ECO:0000256" key="6">
    <source>
        <dbReference type="ARBA" id="ARBA00023235"/>
    </source>
</evidence>
<evidence type="ECO:0008006" key="13">
    <source>
        <dbReference type="Google" id="ProtNLM"/>
    </source>
</evidence>
<dbReference type="CDD" id="cd03089">
    <property type="entry name" value="PMM_PGM"/>
    <property type="match status" value="1"/>
</dbReference>
<evidence type="ECO:0000313" key="12">
    <source>
        <dbReference type="Proteomes" id="UP000032214"/>
    </source>
</evidence>
<dbReference type="Proteomes" id="UP000032214">
    <property type="component" value="Unassembled WGS sequence"/>
</dbReference>
<dbReference type="InterPro" id="IPR005841">
    <property type="entry name" value="Alpha-D-phosphohexomutase_SF"/>
</dbReference>
<protein>
    <recommendedName>
        <fullName evidence="13">Phosphomannomutase</fullName>
    </recommendedName>
</protein>
<evidence type="ECO:0000256" key="4">
    <source>
        <dbReference type="ARBA" id="ARBA00022723"/>
    </source>
</evidence>
<keyword evidence="6" id="KW-0413">Isomerase</keyword>
<sequence>MQSTVFREYDIRGIVGTQLCVDRMYQLGQAIAYYLNGQKNPPKTMVIGIDGRVHSPLIAQELTRALVDSGLQVTYFDLCTSPVISWSVYSGRYDAGCMITASHNPPDYNGIKIFHDRKALSGTSIKTIGALFEQAVVPTNSQTGAYIVHDGVQDYVAWFVEQFNGLRGTEWNMVIDCANAVGGVVLPRIIDALELTGITLLYPEVDSVNAHHQADPTVEENIQALRTAVLEKNARLGIGLDGDADRMAVITDCGTHLRGDELLAIFIHALKDTLTKPVIIDIKCSQALVELLQLWSIPYIVTPTGSSYIRAAMREHESQLAGELSCHFFFADRSYGFDDGIYAAFRLLEIMHSTKSTLEDLHALYPRKYSTPELRVECPEDKKSLVIEHLKDQLQKMPQVEIMTLDGVRATIPGAWGIVRASNTQAMLGMRFEGDTPEKLIFIKKIFAGLLSGHVDISILV</sequence>
<evidence type="ECO:0000259" key="10">
    <source>
        <dbReference type="Pfam" id="PF02880"/>
    </source>
</evidence>
<comment type="caution">
    <text evidence="11">The sequence shown here is derived from an EMBL/GenBank/DDBJ whole genome shotgun (WGS) entry which is preliminary data.</text>
</comment>
<dbReference type="InterPro" id="IPR005844">
    <property type="entry name" value="A-D-PHexomutase_a/b/a-I"/>
</dbReference>
<dbReference type="PANTHER" id="PTHR43771">
    <property type="entry name" value="PHOSPHOMANNOMUTASE"/>
    <property type="match status" value="1"/>
</dbReference>
<reference evidence="11 12" key="1">
    <citation type="journal article" date="2013" name="Proc. Natl. Acad. Sci. U.S.A.">
        <title>Candidate phylum TM6 genome recovered from a hospital sink biofilm provides genomic insights into this uncultivated phylum.</title>
        <authorList>
            <person name="McLean J.S."/>
            <person name="Lombardo M.J."/>
            <person name="Badger J.H."/>
            <person name="Edlund A."/>
            <person name="Novotny M."/>
            <person name="Yee-Greenbaum J."/>
            <person name="Vyahhi N."/>
            <person name="Hall A.P."/>
            <person name="Yang Y."/>
            <person name="Dupont C.L."/>
            <person name="Ziegler M.G."/>
            <person name="Chitsaz H."/>
            <person name="Allen A.E."/>
            <person name="Yooseph S."/>
            <person name="Tesler G."/>
            <person name="Pevzner P.A."/>
            <person name="Friedman R.M."/>
            <person name="Nealson K.H."/>
            <person name="Venter J.C."/>
            <person name="Lasken R.S."/>
        </authorList>
    </citation>
    <scope>NUCLEOTIDE SEQUENCE [LARGE SCALE GENOMIC DNA]</scope>
    <source>
        <strain evidence="11 12">TM6SC1</strain>
    </source>
</reference>
<comment type="similarity">
    <text evidence="2">Belongs to the phosphohexose mutase family.</text>
</comment>
<dbReference type="InterPro" id="IPR036900">
    <property type="entry name" value="A-D-PHexomutase_C_sf"/>
</dbReference>
<dbReference type="Pfam" id="PF02879">
    <property type="entry name" value="PGM_PMM_II"/>
    <property type="match status" value="1"/>
</dbReference>
<dbReference type="Pfam" id="PF02878">
    <property type="entry name" value="PGM_PMM_I"/>
    <property type="match status" value="1"/>
</dbReference>
<dbReference type="Gene3D" id="3.40.120.10">
    <property type="entry name" value="Alpha-D-Glucose-1,6-Bisphosphate, subunit A, domain 3"/>
    <property type="match status" value="3"/>
</dbReference>
<dbReference type="SUPFAM" id="SSF55957">
    <property type="entry name" value="Phosphoglucomutase, C-terminal domain"/>
    <property type="match status" value="1"/>
</dbReference>
<dbReference type="GO" id="GO:0005975">
    <property type="term" value="P:carbohydrate metabolic process"/>
    <property type="evidence" value="ECO:0007669"/>
    <property type="project" value="InterPro"/>
</dbReference>
<dbReference type="InterPro" id="IPR005843">
    <property type="entry name" value="A-D-PHexomutase_C"/>
</dbReference>
<dbReference type="InterPro" id="IPR005846">
    <property type="entry name" value="A-D-PHexomutase_a/b/a-III"/>
</dbReference>
<keyword evidence="12" id="KW-1185">Reference proteome</keyword>
<dbReference type="SUPFAM" id="SSF53738">
    <property type="entry name" value="Phosphoglucomutase, first 3 domains"/>
    <property type="match status" value="3"/>
</dbReference>
<keyword evidence="4" id="KW-0479">Metal-binding</keyword>
<dbReference type="InterPro" id="IPR016055">
    <property type="entry name" value="A-D-PHexomutase_a/b/a-I/II/III"/>
</dbReference>
<feature type="domain" description="Alpha-D-phosphohexomutase C-terminal" evidence="7">
    <location>
        <begin position="373"/>
        <end position="440"/>
    </location>
</feature>
<evidence type="ECO:0000259" key="7">
    <source>
        <dbReference type="Pfam" id="PF00408"/>
    </source>
</evidence>
<dbReference type="InterPro" id="IPR005845">
    <property type="entry name" value="A-D-PHexomutase_a/b/a-II"/>
</dbReference>
<evidence type="ECO:0000259" key="9">
    <source>
        <dbReference type="Pfam" id="PF02879"/>
    </source>
</evidence>
<feature type="domain" description="Alpha-D-phosphohexomutase alpha/beta/alpha" evidence="9">
    <location>
        <begin position="154"/>
        <end position="254"/>
    </location>
</feature>
<dbReference type="AlphaFoldDB" id="A0A0D2I2C5"/>
<evidence type="ECO:0000256" key="5">
    <source>
        <dbReference type="ARBA" id="ARBA00022842"/>
    </source>
</evidence>
<dbReference type="GO" id="GO:0016868">
    <property type="term" value="F:intramolecular phosphotransferase activity"/>
    <property type="evidence" value="ECO:0007669"/>
    <property type="project" value="InterPro"/>
</dbReference>
<evidence type="ECO:0000256" key="2">
    <source>
        <dbReference type="ARBA" id="ARBA00010231"/>
    </source>
</evidence>
<evidence type="ECO:0000259" key="8">
    <source>
        <dbReference type="Pfam" id="PF02878"/>
    </source>
</evidence>
<proteinExistence type="inferred from homology"/>
<feature type="domain" description="Alpha-D-phosphohexomutase alpha/beta/alpha" evidence="8">
    <location>
        <begin position="5"/>
        <end position="131"/>
    </location>
</feature>
<dbReference type="Pfam" id="PF02880">
    <property type="entry name" value="PGM_PMM_III"/>
    <property type="match status" value="1"/>
</dbReference>
<comment type="cofactor">
    <cofactor evidence="1">
        <name>Mg(2+)</name>
        <dbReference type="ChEBI" id="CHEBI:18420"/>
    </cofactor>
</comment>